<dbReference type="Gene3D" id="3.30.559.10">
    <property type="entry name" value="Chloramphenicol acetyltransferase-like domain"/>
    <property type="match status" value="1"/>
</dbReference>
<accession>A0AAD7GRP7</accession>
<evidence type="ECO:0000256" key="1">
    <source>
        <dbReference type="SAM" id="MobiDB-lite"/>
    </source>
</evidence>
<reference evidence="2" key="1">
    <citation type="submission" date="2023-03" db="EMBL/GenBank/DDBJ databases">
        <title>Massive genome expansion in bonnet fungi (Mycena s.s.) driven by repeated elements and novel gene families across ecological guilds.</title>
        <authorList>
            <consortium name="Lawrence Berkeley National Laboratory"/>
            <person name="Harder C.B."/>
            <person name="Miyauchi S."/>
            <person name="Viragh M."/>
            <person name="Kuo A."/>
            <person name="Thoen E."/>
            <person name="Andreopoulos B."/>
            <person name="Lu D."/>
            <person name="Skrede I."/>
            <person name="Drula E."/>
            <person name="Henrissat B."/>
            <person name="Morin E."/>
            <person name="Kohler A."/>
            <person name="Barry K."/>
            <person name="LaButti K."/>
            <person name="Morin E."/>
            <person name="Salamov A."/>
            <person name="Lipzen A."/>
            <person name="Mereny Z."/>
            <person name="Hegedus B."/>
            <person name="Baldrian P."/>
            <person name="Stursova M."/>
            <person name="Weitz H."/>
            <person name="Taylor A."/>
            <person name="Grigoriev I.V."/>
            <person name="Nagy L.G."/>
            <person name="Martin F."/>
            <person name="Kauserud H."/>
        </authorList>
    </citation>
    <scope>NUCLEOTIDE SEQUENCE</scope>
    <source>
        <strain evidence="2">CBHHK182m</strain>
    </source>
</reference>
<evidence type="ECO:0000313" key="2">
    <source>
        <dbReference type="EMBL" id="KAJ7703795.1"/>
    </source>
</evidence>
<dbReference type="Proteomes" id="UP001215598">
    <property type="component" value="Unassembled WGS sequence"/>
</dbReference>
<dbReference type="AlphaFoldDB" id="A0AAD7GRP7"/>
<evidence type="ECO:0000313" key="3">
    <source>
        <dbReference type="Proteomes" id="UP001215598"/>
    </source>
</evidence>
<feature type="region of interest" description="Disordered" evidence="1">
    <location>
        <begin position="410"/>
        <end position="445"/>
    </location>
</feature>
<organism evidence="2 3">
    <name type="scientific">Mycena metata</name>
    <dbReference type="NCBI Taxonomy" id="1033252"/>
    <lineage>
        <taxon>Eukaryota</taxon>
        <taxon>Fungi</taxon>
        <taxon>Dikarya</taxon>
        <taxon>Basidiomycota</taxon>
        <taxon>Agaricomycotina</taxon>
        <taxon>Agaricomycetes</taxon>
        <taxon>Agaricomycetidae</taxon>
        <taxon>Agaricales</taxon>
        <taxon>Marasmiineae</taxon>
        <taxon>Mycenaceae</taxon>
        <taxon>Mycena</taxon>
    </lineage>
</organism>
<sequence length="545" mass="60453">MASRQHVHDGSTPVVAMPTFSRNLGQNELSYYLPSRAYGLNDMFTRVIFRAPPALASPFRLRVVWAIMRVQHSLLACQIDMDPGCYDDAQFVYTPPSSPKDAMEDAGRTLTIHDNKLGHELDEDFISGRRKLSAHCLGRMDVARHGEVSPGIDEFHMSFTVLHAITDGTSTHGNTILQFLGGSSTPDGPARTDAELLQILEMEWSKRWGKPRVEYEVITPAAEARLPRPRSRFELAIWRVDSQNVQRRAIGGHAFPRIASESTKQTLVEVKFDRAQTVALVAKCQSERVTLQNTVFALCNFAWIRTAAAHPELVTAPKTLPMLFYTAISLRRHLAPISPLAPAMSLALGYGNIILPAFIPSAPGVDVRKVFWLRARGVQAQMHKQTRSPMLLLPRAQILSFERGRRAKAFARQDDEADGTLPRSSPAQTQQTQQSQGDKKPPVQMQAPTIPSVALMSISHLGDLTSTYRAERYPSIEFVDSVGHSRKAKGGILLFTRSAQGCFSTMLEWDSAAFPPGLVEEFWGHFVGGVHEFILDGAPLAQVRL</sequence>
<dbReference type="EMBL" id="JARKIB010000497">
    <property type="protein sequence ID" value="KAJ7703795.1"/>
    <property type="molecule type" value="Genomic_DNA"/>
</dbReference>
<protein>
    <submittedName>
        <fullName evidence="2">Uncharacterized protein</fullName>
    </submittedName>
</protein>
<name>A0AAD7GRP7_9AGAR</name>
<comment type="caution">
    <text evidence="2">The sequence shown here is derived from an EMBL/GenBank/DDBJ whole genome shotgun (WGS) entry which is preliminary data.</text>
</comment>
<gene>
    <name evidence="2" type="ORF">B0H16DRAFT_1440080</name>
</gene>
<proteinExistence type="predicted"/>
<keyword evidence="3" id="KW-1185">Reference proteome</keyword>
<dbReference type="InterPro" id="IPR023213">
    <property type="entry name" value="CAT-like_dom_sf"/>
</dbReference>